<dbReference type="Gene3D" id="3.10.50.40">
    <property type="match status" value="1"/>
</dbReference>
<dbReference type="InterPro" id="IPR048261">
    <property type="entry name" value="SlpA/SlyD-like_ins_sf"/>
</dbReference>
<protein>
    <recommendedName>
        <fullName evidence="9">Peptidyl-prolyl cis-trans isomerase</fullName>
        <ecNumber evidence="9">5.2.1.8</ecNumber>
    </recommendedName>
</protein>
<evidence type="ECO:0000256" key="7">
    <source>
        <dbReference type="ARBA" id="ARBA00023235"/>
    </source>
</evidence>
<dbReference type="GO" id="GO:0042026">
    <property type="term" value="P:protein refolding"/>
    <property type="evidence" value="ECO:0007669"/>
    <property type="project" value="UniProtKB-ARBA"/>
</dbReference>
<dbReference type="InterPro" id="IPR001179">
    <property type="entry name" value="PPIase_FKBP_dom"/>
</dbReference>
<evidence type="ECO:0000256" key="1">
    <source>
        <dbReference type="ARBA" id="ARBA00000971"/>
    </source>
</evidence>
<comment type="subcellular location">
    <subcellularLocation>
        <location evidence="2">Cytoplasm</location>
    </subcellularLocation>
</comment>
<evidence type="ECO:0000313" key="12">
    <source>
        <dbReference type="EMBL" id="AIE98692.1"/>
    </source>
</evidence>
<dbReference type="GO" id="GO:0003755">
    <property type="term" value="F:peptidyl-prolyl cis-trans isomerase activity"/>
    <property type="evidence" value="ECO:0007669"/>
    <property type="project" value="UniProtKB-UniRule"/>
</dbReference>
<dbReference type="InterPro" id="IPR040825">
    <property type="entry name" value="FKBP26_C"/>
</dbReference>
<feature type="compositionally biased region" description="Basic residues" evidence="10">
    <location>
        <begin position="242"/>
        <end position="262"/>
    </location>
</feature>
<feature type="domain" description="PPIase FKBP-type" evidence="11">
    <location>
        <begin position="6"/>
        <end position="95"/>
    </location>
</feature>
<proteinExistence type="inferred from homology"/>
<dbReference type="AlphaFoldDB" id="A0A075GAI4"/>
<dbReference type="PANTHER" id="PTHR47861:SF3">
    <property type="entry name" value="FKBP-TYPE PEPTIDYL-PROLYL CIS-TRANS ISOMERASE SLYD"/>
    <property type="match status" value="1"/>
</dbReference>
<sequence>MTLDNGTLILANYTAKLKDVGEVIETTLEDEAKKLGVHDPTRKYEPRLIAIGEGWVLKGLDDALKSGKVGDKLDVEVSPDKGFGVRDPNQIRLIPLRKFGEKARELRIGDSVEVDNRPGLVRFVGSGRAQIDFNHRYAGKTLTYDVKIIKKLETNAEKIMALVRRRIPMDEEKLKLELVNGSVRLDLPEDYYMIEGLQVLKKAISNDIFKYIPDIDKFSITENYLTTKTQSGSKQEKETTKRKARNKGSKKSNNKKLSKTVKTKQVSNVSLFKP</sequence>
<comment type="catalytic activity">
    <reaction evidence="1 8 9">
        <text>[protein]-peptidylproline (omega=180) = [protein]-peptidylproline (omega=0)</text>
        <dbReference type="Rhea" id="RHEA:16237"/>
        <dbReference type="Rhea" id="RHEA-COMP:10747"/>
        <dbReference type="Rhea" id="RHEA-COMP:10748"/>
        <dbReference type="ChEBI" id="CHEBI:83833"/>
        <dbReference type="ChEBI" id="CHEBI:83834"/>
        <dbReference type="EC" id="5.2.1.8"/>
    </reaction>
</comment>
<evidence type="ECO:0000259" key="11">
    <source>
        <dbReference type="PROSITE" id="PS50059"/>
    </source>
</evidence>
<dbReference type="Pfam" id="PF18046">
    <property type="entry name" value="FKBP26_C"/>
    <property type="match status" value="1"/>
</dbReference>
<keyword evidence="4" id="KW-0963">Cytoplasm</keyword>
<evidence type="ECO:0000256" key="5">
    <source>
        <dbReference type="ARBA" id="ARBA00023110"/>
    </source>
</evidence>
<dbReference type="Gene3D" id="3.30.70.2210">
    <property type="match status" value="1"/>
</dbReference>
<keyword evidence="5 8" id="KW-0697">Rotamase</keyword>
<dbReference type="Gene3D" id="2.40.10.330">
    <property type="match status" value="1"/>
</dbReference>
<feature type="region of interest" description="Disordered" evidence="10">
    <location>
        <begin position="229"/>
        <end position="274"/>
    </location>
</feature>
<evidence type="ECO:0000256" key="8">
    <source>
        <dbReference type="PROSITE-ProRule" id="PRU00277"/>
    </source>
</evidence>
<accession>A0A075GAI4</accession>
<comment type="similarity">
    <text evidence="3 9">Belongs to the FKBP-type PPIase family.</text>
</comment>
<evidence type="ECO:0000256" key="10">
    <source>
        <dbReference type="SAM" id="MobiDB-lite"/>
    </source>
</evidence>
<dbReference type="InterPro" id="IPR046357">
    <property type="entry name" value="PPIase_dom_sf"/>
</dbReference>
<evidence type="ECO:0000256" key="4">
    <source>
        <dbReference type="ARBA" id="ARBA00022490"/>
    </source>
</evidence>
<dbReference type="Pfam" id="PF22199">
    <property type="entry name" value="FKBP26_IF"/>
    <property type="match status" value="1"/>
</dbReference>
<dbReference type="InterPro" id="IPR054016">
    <property type="entry name" value="FKBP26_IF"/>
</dbReference>
<reference evidence="12" key="1">
    <citation type="journal article" date="2014" name="Genome Biol. Evol.">
        <title>Pangenome evidence for extensive interdomain horizontal transfer affecting lineage core and shell genes in uncultured planktonic thaumarchaeota and euryarchaeota.</title>
        <authorList>
            <person name="Deschamps P."/>
            <person name="Zivanovic Y."/>
            <person name="Moreira D."/>
            <person name="Rodriguez-Valera F."/>
            <person name="Lopez-Garcia P."/>
        </authorList>
    </citation>
    <scope>NUCLEOTIDE SEQUENCE</scope>
</reference>
<dbReference type="EMBL" id="KF900541">
    <property type="protein sequence ID" value="AIE98692.1"/>
    <property type="molecule type" value="Genomic_DNA"/>
</dbReference>
<dbReference type="GO" id="GO:0005737">
    <property type="term" value="C:cytoplasm"/>
    <property type="evidence" value="ECO:0007669"/>
    <property type="project" value="UniProtKB-SubCell"/>
</dbReference>
<dbReference type="PANTHER" id="PTHR47861">
    <property type="entry name" value="FKBP-TYPE PEPTIDYL-PROLYL CIS-TRANS ISOMERASE SLYD"/>
    <property type="match status" value="1"/>
</dbReference>
<organism evidence="12">
    <name type="scientific">uncultured marine thaumarchaeote KM3_06_C02</name>
    <dbReference type="NCBI Taxonomy" id="1455976"/>
    <lineage>
        <taxon>Archaea</taxon>
        <taxon>Nitrososphaerota</taxon>
        <taxon>environmental samples</taxon>
    </lineage>
</organism>
<keyword evidence="6" id="KW-0143">Chaperone</keyword>
<keyword evidence="7 8" id="KW-0413">Isomerase</keyword>
<dbReference type="PROSITE" id="PS50059">
    <property type="entry name" value="FKBP_PPIASE"/>
    <property type="match status" value="1"/>
</dbReference>
<dbReference type="Pfam" id="PF00254">
    <property type="entry name" value="FKBP_C"/>
    <property type="match status" value="1"/>
</dbReference>
<dbReference type="SUPFAM" id="SSF54534">
    <property type="entry name" value="FKBP-like"/>
    <property type="match status" value="1"/>
</dbReference>
<feature type="compositionally biased region" description="Polar residues" evidence="10">
    <location>
        <begin position="265"/>
        <end position="274"/>
    </location>
</feature>
<evidence type="ECO:0000256" key="6">
    <source>
        <dbReference type="ARBA" id="ARBA00023186"/>
    </source>
</evidence>
<evidence type="ECO:0000256" key="3">
    <source>
        <dbReference type="ARBA" id="ARBA00006577"/>
    </source>
</evidence>
<evidence type="ECO:0000256" key="2">
    <source>
        <dbReference type="ARBA" id="ARBA00004496"/>
    </source>
</evidence>
<dbReference type="EC" id="5.2.1.8" evidence="9"/>
<name>A0A075GAI4_9ARCH</name>
<evidence type="ECO:0000256" key="9">
    <source>
        <dbReference type="RuleBase" id="RU003915"/>
    </source>
</evidence>